<dbReference type="GO" id="GO:0046872">
    <property type="term" value="F:metal ion binding"/>
    <property type="evidence" value="ECO:0007669"/>
    <property type="project" value="UniProtKB-KW"/>
</dbReference>
<gene>
    <name evidence="19" type="ORF">A2765_06435</name>
</gene>
<evidence type="ECO:0000256" key="14">
    <source>
        <dbReference type="ARBA" id="ARBA00047700"/>
    </source>
</evidence>
<dbReference type="Gene3D" id="3.50.30.10">
    <property type="entry name" value="Phosphohistidine domain"/>
    <property type="match status" value="1"/>
</dbReference>
<dbReference type="InterPro" id="IPR000121">
    <property type="entry name" value="PEP_util_C"/>
</dbReference>
<evidence type="ECO:0000313" key="19">
    <source>
        <dbReference type="EMBL" id="OGG60520.1"/>
    </source>
</evidence>
<dbReference type="NCBIfam" id="NF005057">
    <property type="entry name" value="PRK06464.1"/>
    <property type="match status" value="1"/>
</dbReference>
<dbReference type="Gene3D" id="3.30.1490.20">
    <property type="entry name" value="ATP-grasp fold, A domain"/>
    <property type="match status" value="1"/>
</dbReference>
<evidence type="ECO:0000256" key="2">
    <source>
        <dbReference type="ARBA" id="ARBA00002988"/>
    </source>
</evidence>
<dbReference type="AlphaFoldDB" id="A0A1F6DGT0"/>
<evidence type="ECO:0000256" key="8">
    <source>
        <dbReference type="ARBA" id="ARBA00022723"/>
    </source>
</evidence>
<evidence type="ECO:0000259" key="18">
    <source>
        <dbReference type="Pfam" id="PF02896"/>
    </source>
</evidence>
<evidence type="ECO:0000259" key="16">
    <source>
        <dbReference type="Pfam" id="PF00391"/>
    </source>
</evidence>
<comment type="function">
    <text evidence="2 15">Catalyzes the phosphorylation of pyruvate to phosphoenolpyruvate.</text>
</comment>
<evidence type="ECO:0000256" key="7">
    <source>
        <dbReference type="ARBA" id="ARBA00022679"/>
    </source>
</evidence>
<comment type="cofactor">
    <cofactor evidence="1 15">
        <name>Mg(2+)</name>
        <dbReference type="ChEBI" id="CHEBI:18420"/>
    </cofactor>
</comment>
<dbReference type="GO" id="GO:0005524">
    <property type="term" value="F:ATP binding"/>
    <property type="evidence" value="ECO:0007669"/>
    <property type="project" value="UniProtKB-KW"/>
</dbReference>
<dbReference type="InterPro" id="IPR002192">
    <property type="entry name" value="PPDK_AMP/ATP-bd"/>
</dbReference>
<comment type="similarity">
    <text evidence="4 15">Belongs to the PEP-utilizing enzyme family.</text>
</comment>
<dbReference type="Pfam" id="PF00391">
    <property type="entry name" value="PEP-utilizers"/>
    <property type="match status" value="1"/>
</dbReference>
<dbReference type="GO" id="GO:0006094">
    <property type="term" value="P:gluconeogenesis"/>
    <property type="evidence" value="ECO:0007669"/>
    <property type="project" value="UniProtKB-UniPathway"/>
</dbReference>
<dbReference type="Proteomes" id="UP000176377">
    <property type="component" value="Unassembled WGS sequence"/>
</dbReference>
<keyword evidence="10 15" id="KW-0418">Kinase</keyword>
<evidence type="ECO:0000256" key="3">
    <source>
        <dbReference type="ARBA" id="ARBA00004742"/>
    </source>
</evidence>
<dbReference type="PROSITE" id="PS00370">
    <property type="entry name" value="PEP_ENZYMES_PHOS_SITE"/>
    <property type="match status" value="1"/>
</dbReference>
<name>A0A1F6DGT0_9BACT</name>
<feature type="domain" description="PEP-utilising enzyme mobile" evidence="16">
    <location>
        <begin position="404"/>
        <end position="471"/>
    </location>
</feature>
<dbReference type="Pfam" id="PF02896">
    <property type="entry name" value="PEP-utilizers_C"/>
    <property type="match status" value="1"/>
</dbReference>
<evidence type="ECO:0000313" key="20">
    <source>
        <dbReference type="Proteomes" id="UP000176377"/>
    </source>
</evidence>
<comment type="catalytic activity">
    <reaction evidence="14 15">
        <text>pyruvate + ATP + H2O = phosphoenolpyruvate + AMP + phosphate + 2 H(+)</text>
        <dbReference type="Rhea" id="RHEA:11364"/>
        <dbReference type="ChEBI" id="CHEBI:15361"/>
        <dbReference type="ChEBI" id="CHEBI:15377"/>
        <dbReference type="ChEBI" id="CHEBI:15378"/>
        <dbReference type="ChEBI" id="CHEBI:30616"/>
        <dbReference type="ChEBI" id="CHEBI:43474"/>
        <dbReference type="ChEBI" id="CHEBI:58702"/>
        <dbReference type="ChEBI" id="CHEBI:456215"/>
        <dbReference type="EC" id="2.7.9.2"/>
    </reaction>
</comment>
<dbReference type="InterPro" id="IPR008279">
    <property type="entry name" value="PEP-util_enz_mobile_dom"/>
</dbReference>
<dbReference type="InterPro" id="IPR018274">
    <property type="entry name" value="PEP_util_AS"/>
</dbReference>
<evidence type="ECO:0000256" key="12">
    <source>
        <dbReference type="ARBA" id="ARBA00022842"/>
    </source>
</evidence>
<dbReference type="PROSITE" id="PS00742">
    <property type="entry name" value="PEP_ENZYMES_2"/>
    <property type="match status" value="1"/>
</dbReference>
<dbReference type="PANTHER" id="PTHR43030">
    <property type="entry name" value="PHOSPHOENOLPYRUVATE SYNTHASE"/>
    <property type="match status" value="1"/>
</dbReference>
<dbReference type="GO" id="GO:0008986">
    <property type="term" value="F:pyruvate, water dikinase activity"/>
    <property type="evidence" value="ECO:0007669"/>
    <property type="project" value="UniProtKB-EC"/>
</dbReference>
<proteinExistence type="inferred from homology"/>
<keyword evidence="7 15" id="KW-0808">Transferase</keyword>
<keyword evidence="8 15" id="KW-0479">Metal-binding</keyword>
<dbReference type="InterPro" id="IPR013815">
    <property type="entry name" value="ATP_grasp_subdomain_1"/>
</dbReference>
<dbReference type="EC" id="2.7.9.2" evidence="5 15"/>
<keyword evidence="19" id="KW-0670">Pyruvate</keyword>
<evidence type="ECO:0000256" key="6">
    <source>
        <dbReference type="ARBA" id="ARBA00021623"/>
    </source>
</evidence>
<keyword evidence="11 15" id="KW-0067">ATP-binding</keyword>
<evidence type="ECO:0000256" key="10">
    <source>
        <dbReference type="ARBA" id="ARBA00022777"/>
    </source>
</evidence>
<reference evidence="19 20" key="1">
    <citation type="journal article" date="2016" name="Nat. Commun.">
        <title>Thousands of microbial genomes shed light on interconnected biogeochemical processes in an aquifer system.</title>
        <authorList>
            <person name="Anantharaman K."/>
            <person name="Brown C.T."/>
            <person name="Hug L.A."/>
            <person name="Sharon I."/>
            <person name="Castelle C.J."/>
            <person name="Probst A.J."/>
            <person name="Thomas B.C."/>
            <person name="Singh A."/>
            <person name="Wilkins M.J."/>
            <person name="Karaoz U."/>
            <person name="Brodie E.L."/>
            <person name="Williams K.H."/>
            <person name="Hubbard S.S."/>
            <person name="Banfield J.F."/>
        </authorList>
    </citation>
    <scope>NUCLEOTIDE SEQUENCE [LARGE SCALE GENOMIC DNA]</scope>
</reference>
<dbReference type="Gene3D" id="3.20.20.60">
    <property type="entry name" value="Phosphoenolpyruvate-binding domains"/>
    <property type="match status" value="1"/>
</dbReference>
<dbReference type="UniPathway" id="UPA00138"/>
<evidence type="ECO:0000256" key="4">
    <source>
        <dbReference type="ARBA" id="ARBA00007837"/>
    </source>
</evidence>
<accession>A0A1F6DGT0</accession>
<evidence type="ECO:0000256" key="13">
    <source>
        <dbReference type="ARBA" id="ARBA00033470"/>
    </source>
</evidence>
<dbReference type="InterPro" id="IPR023151">
    <property type="entry name" value="PEP_util_CS"/>
</dbReference>
<dbReference type="Gene3D" id="3.30.470.20">
    <property type="entry name" value="ATP-grasp fold, B domain"/>
    <property type="match status" value="1"/>
</dbReference>
<evidence type="ECO:0000256" key="1">
    <source>
        <dbReference type="ARBA" id="ARBA00001946"/>
    </source>
</evidence>
<dbReference type="InterPro" id="IPR036637">
    <property type="entry name" value="Phosphohistidine_dom_sf"/>
</dbReference>
<dbReference type="FunFam" id="3.30.470.20:FF:000017">
    <property type="entry name" value="Phosphoenolpyruvate synthase"/>
    <property type="match status" value="1"/>
</dbReference>
<dbReference type="SUPFAM" id="SSF51621">
    <property type="entry name" value="Phosphoenolpyruvate/pyruvate domain"/>
    <property type="match status" value="1"/>
</dbReference>
<dbReference type="PIRSF" id="PIRSF000854">
    <property type="entry name" value="PEP_synthase"/>
    <property type="match status" value="1"/>
</dbReference>
<organism evidence="19 20">
    <name type="scientific">Candidatus Kaiserbacteria bacterium RIFCSPHIGHO2_01_FULL_56_24</name>
    <dbReference type="NCBI Taxonomy" id="1798487"/>
    <lineage>
        <taxon>Bacteria</taxon>
        <taxon>Candidatus Kaiseribacteriota</taxon>
    </lineage>
</organism>
<protein>
    <recommendedName>
        <fullName evidence="6 15">Phosphoenolpyruvate synthase</fullName>
        <shortName evidence="15">PEP synthase</shortName>
        <ecNumber evidence="5 15">2.7.9.2</ecNumber>
    </recommendedName>
    <alternativeName>
        <fullName evidence="13 15">Pyruvate, water dikinase</fullName>
    </alternativeName>
</protein>
<dbReference type="SUPFAM" id="SSF56059">
    <property type="entry name" value="Glutathione synthetase ATP-binding domain-like"/>
    <property type="match status" value="1"/>
</dbReference>
<dbReference type="SUPFAM" id="SSF52009">
    <property type="entry name" value="Phosphohistidine domain"/>
    <property type="match status" value="1"/>
</dbReference>
<feature type="domain" description="PEP-utilising enzyme C-terminal" evidence="18">
    <location>
        <begin position="496"/>
        <end position="814"/>
    </location>
</feature>
<feature type="domain" description="Pyruvate phosphate dikinase AMP/ATP-binding" evidence="17">
    <location>
        <begin position="30"/>
        <end position="363"/>
    </location>
</feature>
<comment type="caution">
    <text evidence="19">The sequence shown here is derived from an EMBL/GenBank/DDBJ whole genome shotgun (WGS) entry which is preliminary data.</text>
</comment>
<dbReference type="EMBL" id="MFLA01000007">
    <property type="protein sequence ID" value="OGG60520.1"/>
    <property type="molecule type" value="Genomic_DNA"/>
</dbReference>
<evidence type="ECO:0000256" key="11">
    <source>
        <dbReference type="ARBA" id="ARBA00022840"/>
    </source>
</evidence>
<dbReference type="InterPro" id="IPR015813">
    <property type="entry name" value="Pyrv/PenolPyrv_kinase-like_dom"/>
</dbReference>
<dbReference type="InterPro" id="IPR006319">
    <property type="entry name" value="PEP_synth"/>
</dbReference>
<dbReference type="FunFam" id="3.30.1490.20:FF:000010">
    <property type="entry name" value="Phosphoenolpyruvate synthase"/>
    <property type="match status" value="1"/>
</dbReference>
<dbReference type="NCBIfam" id="TIGR01418">
    <property type="entry name" value="PEP_synth"/>
    <property type="match status" value="1"/>
</dbReference>
<dbReference type="InterPro" id="IPR040442">
    <property type="entry name" value="Pyrv_kinase-like_dom_sf"/>
</dbReference>
<evidence type="ECO:0000256" key="5">
    <source>
        <dbReference type="ARBA" id="ARBA00011996"/>
    </source>
</evidence>
<keyword evidence="12 15" id="KW-0460">Magnesium</keyword>
<comment type="pathway">
    <text evidence="3 15">Carbohydrate biosynthesis; gluconeogenesis.</text>
</comment>
<evidence type="ECO:0000259" key="17">
    <source>
        <dbReference type="Pfam" id="PF01326"/>
    </source>
</evidence>
<dbReference type="PANTHER" id="PTHR43030:SF1">
    <property type="entry name" value="PHOSPHOENOLPYRUVATE SYNTHASE"/>
    <property type="match status" value="1"/>
</dbReference>
<dbReference type="Pfam" id="PF01326">
    <property type="entry name" value="PPDK_N"/>
    <property type="match status" value="1"/>
</dbReference>
<evidence type="ECO:0000256" key="9">
    <source>
        <dbReference type="ARBA" id="ARBA00022741"/>
    </source>
</evidence>
<keyword evidence="9 15" id="KW-0547">Nucleotide-binding</keyword>
<evidence type="ECO:0000256" key="15">
    <source>
        <dbReference type="PIRNR" id="PIRNR000854"/>
    </source>
</evidence>
<sequence length="822" mass="90230">MARRGKASARLRGKEKYVIPMDTVGLADVARVGGKNASLGEMLRELGKYGIRVPSGIIVTTLGYRHFIASNTLEGRIKEKLKKWKHGDIRSLESVSEEIRRLLRDAPLPKDLEQEIIAGYEGMEAQYGRGIDVAIRSSATAEDLAGASFAGGYETYIGIRGKKDVISATRACFASLFTARAISYRRDRGFDHFSIALSVAIQRMVRTDRGASGVMFTIDTETGFPGVLLINAAYGLGEMVVQGQVIPDEYLVAKEMIGKTPLPIIGKSLGAKSSKMIYATGRTGIKPVKIIKTTEQERARFVLTNAQILKLAAWGKTIEAHYSKKRGIPTPMDIEWGLDGATGELFILQARPETVQADKDLNTITEYILRETGPLLAKGFSVGNKIVTGKARVIGSAHEMEQLQPGEVLVTEMTDPDWEPIMKKAVAIVTDKGGRTSHAAIVSRELGLSAVVGAEPVTRRIKTGQMVTVDTTGSEGKIYAGKLAFDVRVHNIKAIPTIRTKIMMNIATPDTAFEKSFLPNSGVGLAREEFIIAAAVGVHPLALLHYKEVPAPLQKKIDTLTRGWNDRSEYYVEKLAYGIGKIATAFFPKQVIVRFSDFKSNEYRSLLGGELFEPHEENPMLGWRGASRYYDPKFRDAFLLECQAISKVREDMGLVNVMPMVPFCRTLEEGRKVLATMKKAGLCPRLLARGKERKTATPVIMMCEIPSNAVLAEEFLEIFDGMSIGSNDLTQLTLGLDRDSGIVNHVADENDPAVKKLIASVIAVCTKKKKYIGICGQGPSDHPAFAEFLVRCGIESMSLNPDTVIKTILAVAKIEEQMKKRR</sequence>